<dbReference type="Proteomes" id="UP000835792">
    <property type="component" value="Unassembled WGS sequence"/>
</dbReference>
<evidence type="ECO:0000313" key="3">
    <source>
        <dbReference type="Proteomes" id="UP000835792"/>
    </source>
</evidence>
<reference evidence="2" key="1">
    <citation type="submission" date="2020-05" db="EMBL/GenBank/DDBJ databases">
        <authorList>
            <person name="Delgado-Blas J."/>
        </authorList>
    </citation>
    <scope>NUCLEOTIDE SEQUENCE</scope>
    <source>
        <strain evidence="2">BB1468</strain>
    </source>
</reference>
<organism evidence="2 3">
    <name type="scientific">Citrobacter youngae</name>
    <dbReference type="NCBI Taxonomy" id="133448"/>
    <lineage>
        <taxon>Bacteria</taxon>
        <taxon>Pseudomonadati</taxon>
        <taxon>Pseudomonadota</taxon>
        <taxon>Gammaproteobacteria</taxon>
        <taxon>Enterobacterales</taxon>
        <taxon>Enterobacteriaceae</taxon>
        <taxon>Citrobacter</taxon>
        <taxon>Citrobacter freundii complex</taxon>
    </lineage>
</organism>
<gene>
    <name evidence="2" type="ORF">GHA_03392</name>
</gene>
<evidence type="ECO:0000313" key="2">
    <source>
        <dbReference type="EMBL" id="CAB5587345.1"/>
    </source>
</evidence>
<name>A0ABN7GPT3_9ENTR</name>
<dbReference type="RefSeq" id="WP_048211399.1">
    <property type="nucleotide sequence ID" value="NZ_CAHPRB010000012.1"/>
</dbReference>
<dbReference type="EMBL" id="CAHPRB010000012">
    <property type="protein sequence ID" value="CAB5587345.1"/>
    <property type="molecule type" value="Genomic_DNA"/>
</dbReference>
<accession>A0ABN7GPT3</accession>
<keyword evidence="3" id="KW-1185">Reference proteome</keyword>
<sequence>MKTKILLVMALMTSFSGAAHAVGVQYGEYQQVENIAQCGYIANTMIADNTAQVMELSLKKYVDITARMRPGGYNPSPVDLATDYALFFQQSVSDTEDDMFKAINAQGLSLAPESWQAMAAQFWVSNNCAAITAVK</sequence>
<keyword evidence="1" id="KW-0732">Signal</keyword>
<feature type="chain" id="PRO_5045634838" evidence="1">
    <location>
        <begin position="22"/>
        <end position="135"/>
    </location>
</feature>
<comment type="caution">
    <text evidence="2">The sequence shown here is derived from an EMBL/GenBank/DDBJ whole genome shotgun (WGS) entry which is preliminary data.</text>
</comment>
<feature type="signal peptide" evidence="1">
    <location>
        <begin position="1"/>
        <end position="21"/>
    </location>
</feature>
<protein>
    <submittedName>
        <fullName evidence="2">Uncharacterized protein</fullName>
    </submittedName>
</protein>
<dbReference type="GeneID" id="83646905"/>
<proteinExistence type="predicted"/>
<evidence type="ECO:0000256" key="1">
    <source>
        <dbReference type="SAM" id="SignalP"/>
    </source>
</evidence>